<keyword evidence="4" id="KW-0249">Electron transport</keyword>
<protein>
    <submittedName>
        <fullName evidence="9">Cytochrome C4</fullName>
    </submittedName>
</protein>
<evidence type="ECO:0000313" key="10">
    <source>
        <dbReference type="Proteomes" id="UP000011744"/>
    </source>
</evidence>
<dbReference type="OrthoDB" id="9808603at2"/>
<dbReference type="STRING" id="1244869.H261_05864"/>
<accession>M2YD34</accession>
<gene>
    <name evidence="9" type="ORF">H261_05864</name>
</gene>
<dbReference type="PATRIC" id="fig|1244869.3.peg.1175"/>
<evidence type="ECO:0000259" key="8">
    <source>
        <dbReference type="PROSITE" id="PS51007"/>
    </source>
</evidence>
<evidence type="ECO:0000256" key="1">
    <source>
        <dbReference type="ARBA" id="ARBA00022448"/>
    </source>
</evidence>
<keyword evidence="5 6" id="KW-0408">Iron</keyword>
<evidence type="ECO:0000256" key="6">
    <source>
        <dbReference type="PROSITE-ProRule" id="PRU00433"/>
    </source>
</evidence>
<evidence type="ECO:0000313" key="9">
    <source>
        <dbReference type="EMBL" id="EME70911.1"/>
    </source>
</evidence>
<dbReference type="Gene3D" id="1.10.760.10">
    <property type="entry name" value="Cytochrome c-like domain"/>
    <property type="match status" value="2"/>
</dbReference>
<keyword evidence="2 6" id="KW-0349">Heme</keyword>
<dbReference type="PROSITE" id="PS51007">
    <property type="entry name" value="CYTC"/>
    <property type="match status" value="2"/>
</dbReference>
<sequence>MFKTIKRQLPVMALAAAFGAVSLGSALAADGKALYADKGCAACHGEDAKTPLQEGFPKLAGQNSDYMLNQMKDIKSGARTNGQSVDSMKPIVEDLAEADMKAISDYLASLKEAPAAVAAPAAPHPGKTLFLTKTCVACHGKEGKKPLPGYPAIAGQDKAYILAQTKDIKTGARTNGKANAMQPVMHLVNDDEIAQIADYLSTVK</sequence>
<dbReference type="InterPro" id="IPR050597">
    <property type="entry name" value="Cytochrome_c_Oxidase_Subunit"/>
</dbReference>
<organism evidence="9 10">
    <name type="scientific">Paramagnetospirillum caucaseum</name>
    <dbReference type="NCBI Taxonomy" id="1244869"/>
    <lineage>
        <taxon>Bacteria</taxon>
        <taxon>Pseudomonadati</taxon>
        <taxon>Pseudomonadota</taxon>
        <taxon>Alphaproteobacteria</taxon>
        <taxon>Rhodospirillales</taxon>
        <taxon>Magnetospirillaceae</taxon>
        <taxon>Paramagnetospirillum</taxon>
    </lineage>
</organism>
<evidence type="ECO:0000256" key="2">
    <source>
        <dbReference type="ARBA" id="ARBA00022617"/>
    </source>
</evidence>
<dbReference type="RefSeq" id="WP_008615383.1">
    <property type="nucleotide sequence ID" value="NZ_AONQ01000011.1"/>
</dbReference>
<feature type="domain" description="Cytochrome c" evidence="8">
    <location>
        <begin position="121"/>
        <end position="204"/>
    </location>
</feature>
<keyword evidence="10" id="KW-1185">Reference proteome</keyword>
<dbReference type="eggNOG" id="COG2863">
    <property type="taxonomic scope" value="Bacteria"/>
</dbReference>
<comment type="caution">
    <text evidence="9">The sequence shown here is derived from an EMBL/GenBank/DDBJ whole genome shotgun (WGS) entry which is preliminary data.</text>
</comment>
<dbReference type="PANTHER" id="PTHR33751">
    <property type="entry name" value="CBB3-TYPE CYTOCHROME C OXIDASE SUBUNIT FIXP"/>
    <property type="match status" value="1"/>
</dbReference>
<dbReference type="PANTHER" id="PTHR33751:SF9">
    <property type="entry name" value="CYTOCHROME C4"/>
    <property type="match status" value="1"/>
</dbReference>
<feature type="signal peptide" evidence="7">
    <location>
        <begin position="1"/>
        <end position="28"/>
    </location>
</feature>
<dbReference type="GO" id="GO:0046872">
    <property type="term" value="F:metal ion binding"/>
    <property type="evidence" value="ECO:0007669"/>
    <property type="project" value="UniProtKB-KW"/>
</dbReference>
<evidence type="ECO:0000256" key="7">
    <source>
        <dbReference type="SAM" id="SignalP"/>
    </source>
</evidence>
<dbReference type="SUPFAM" id="SSF46626">
    <property type="entry name" value="Cytochrome c"/>
    <property type="match status" value="2"/>
</dbReference>
<dbReference type="Proteomes" id="UP000011744">
    <property type="component" value="Unassembled WGS sequence"/>
</dbReference>
<feature type="chain" id="PRO_5004029847" evidence="7">
    <location>
        <begin position="29"/>
        <end position="204"/>
    </location>
</feature>
<keyword evidence="7" id="KW-0732">Signal</keyword>
<dbReference type="AlphaFoldDB" id="M2YD34"/>
<proteinExistence type="predicted"/>
<evidence type="ECO:0000256" key="4">
    <source>
        <dbReference type="ARBA" id="ARBA00022982"/>
    </source>
</evidence>
<keyword evidence="3 6" id="KW-0479">Metal-binding</keyword>
<evidence type="ECO:0000256" key="5">
    <source>
        <dbReference type="ARBA" id="ARBA00023004"/>
    </source>
</evidence>
<dbReference type="EMBL" id="AONQ01000011">
    <property type="protein sequence ID" value="EME70911.1"/>
    <property type="molecule type" value="Genomic_DNA"/>
</dbReference>
<feature type="domain" description="Cytochrome c" evidence="8">
    <location>
        <begin position="26"/>
        <end position="111"/>
    </location>
</feature>
<dbReference type="InterPro" id="IPR036909">
    <property type="entry name" value="Cyt_c-like_dom_sf"/>
</dbReference>
<keyword evidence="1" id="KW-0813">Transport</keyword>
<reference evidence="9 10" key="1">
    <citation type="journal article" date="2014" name="Genome Announc.">
        <title>Draft Genome Sequence of Magnetospirillum sp. Strain SO-1, a Freshwater Magnetotactic Bacterium Isolated from the Ol'khovka River, Russia.</title>
        <authorList>
            <person name="Grouzdev D.S."/>
            <person name="Dziuba M.V."/>
            <person name="Sukhacheva M.S."/>
            <person name="Mardanov A.V."/>
            <person name="Beletskiy A.V."/>
            <person name="Kuznetsov B.B."/>
            <person name="Skryabin K.G."/>
        </authorList>
    </citation>
    <scope>NUCLEOTIDE SEQUENCE [LARGE SCALE GENOMIC DNA]</scope>
    <source>
        <strain evidence="9 10">SO-1</strain>
    </source>
</reference>
<dbReference type="GO" id="GO:0009055">
    <property type="term" value="F:electron transfer activity"/>
    <property type="evidence" value="ECO:0007669"/>
    <property type="project" value="InterPro"/>
</dbReference>
<dbReference type="InterPro" id="IPR009056">
    <property type="entry name" value="Cyt_c-like_dom"/>
</dbReference>
<dbReference type="Pfam" id="PF00034">
    <property type="entry name" value="Cytochrom_C"/>
    <property type="match status" value="2"/>
</dbReference>
<name>M2YD34_9PROT</name>
<evidence type="ECO:0000256" key="3">
    <source>
        <dbReference type="ARBA" id="ARBA00022723"/>
    </source>
</evidence>
<dbReference type="GO" id="GO:0020037">
    <property type="term" value="F:heme binding"/>
    <property type="evidence" value="ECO:0007669"/>
    <property type="project" value="InterPro"/>
</dbReference>